<reference evidence="1" key="1">
    <citation type="journal article" date="2010" name="Science">
        <title>Plasticity of animal genome architecture unmasked by rapid evolution of a pelagic tunicate.</title>
        <authorList>
            <person name="Denoeud F."/>
            <person name="Henriet S."/>
            <person name="Mungpakdee S."/>
            <person name="Aury J.M."/>
            <person name="Da Silva C."/>
            <person name="Brinkmann H."/>
            <person name="Mikhaleva J."/>
            <person name="Olsen L.C."/>
            <person name="Jubin C."/>
            <person name="Canestro C."/>
            <person name="Bouquet J.M."/>
            <person name="Danks G."/>
            <person name="Poulain J."/>
            <person name="Campsteijn C."/>
            <person name="Adamski M."/>
            <person name="Cross I."/>
            <person name="Yadetie F."/>
            <person name="Muffato M."/>
            <person name="Louis A."/>
            <person name="Butcher S."/>
            <person name="Tsagkogeorga G."/>
            <person name="Konrad A."/>
            <person name="Singh S."/>
            <person name="Jensen M.F."/>
            <person name="Cong E.H."/>
            <person name="Eikeseth-Otteraa H."/>
            <person name="Noel B."/>
            <person name="Anthouard V."/>
            <person name="Porcel B.M."/>
            <person name="Kachouri-Lafond R."/>
            <person name="Nishino A."/>
            <person name="Ugolini M."/>
            <person name="Chourrout P."/>
            <person name="Nishida H."/>
            <person name="Aasland R."/>
            <person name="Huzurbazar S."/>
            <person name="Westhof E."/>
            <person name="Delsuc F."/>
            <person name="Lehrach H."/>
            <person name="Reinhardt R."/>
            <person name="Weissenbach J."/>
            <person name="Roy S.W."/>
            <person name="Artiguenave F."/>
            <person name="Postlethwait J.H."/>
            <person name="Manak J.R."/>
            <person name="Thompson E.M."/>
            <person name="Jaillon O."/>
            <person name="Du Pasquier L."/>
            <person name="Boudinot P."/>
            <person name="Liberles D.A."/>
            <person name="Volff J.N."/>
            <person name="Philippe H."/>
            <person name="Lenhard B."/>
            <person name="Roest Crollius H."/>
            <person name="Wincker P."/>
            <person name="Chourrout D."/>
        </authorList>
    </citation>
    <scope>NUCLEOTIDE SEQUENCE [LARGE SCALE GENOMIC DNA]</scope>
</reference>
<dbReference type="EMBL" id="FN653023">
    <property type="protein sequence ID" value="CBY18244.1"/>
    <property type="molecule type" value="Genomic_DNA"/>
</dbReference>
<protein>
    <submittedName>
        <fullName evidence="1">Uncharacterized protein</fullName>
    </submittedName>
</protein>
<dbReference type="InParanoid" id="E4X3P0"/>
<name>E4X3P0_OIKDI</name>
<accession>E4X3P0</accession>
<evidence type="ECO:0000313" key="1">
    <source>
        <dbReference type="EMBL" id="CBY18244.1"/>
    </source>
</evidence>
<proteinExistence type="predicted"/>
<sequence length="141" mass="15884">MSSKRLILEVPYRDYSTQELHTMQAPNPSAGVKSKAIPTIRDSVVVSISSSGLLQPTKRKIKIGDDAQSLLNIEFDIDLGLLKRNIPARQLFEEDTEEWDWEQEFSKIAAEFSAQTSKDIPKQATKEIIKNESISALPLRL</sequence>
<dbReference type="Proteomes" id="UP000001307">
    <property type="component" value="Unassembled WGS sequence"/>
</dbReference>
<keyword evidence="2" id="KW-1185">Reference proteome</keyword>
<evidence type="ECO:0000313" key="2">
    <source>
        <dbReference type="Proteomes" id="UP000001307"/>
    </source>
</evidence>
<gene>
    <name evidence="1" type="ORF">GSOID_T00017883001</name>
</gene>
<dbReference type="AlphaFoldDB" id="E4X3P0"/>
<dbReference type="OrthoDB" id="10486274at2759"/>
<organism evidence="1">
    <name type="scientific">Oikopleura dioica</name>
    <name type="common">Tunicate</name>
    <dbReference type="NCBI Taxonomy" id="34765"/>
    <lineage>
        <taxon>Eukaryota</taxon>
        <taxon>Metazoa</taxon>
        <taxon>Chordata</taxon>
        <taxon>Tunicata</taxon>
        <taxon>Appendicularia</taxon>
        <taxon>Copelata</taxon>
        <taxon>Oikopleuridae</taxon>
        <taxon>Oikopleura</taxon>
    </lineage>
</organism>